<organism evidence="1 2">
    <name type="scientific">Desulfonema magnum</name>
    <dbReference type="NCBI Taxonomy" id="45655"/>
    <lineage>
        <taxon>Bacteria</taxon>
        <taxon>Pseudomonadati</taxon>
        <taxon>Thermodesulfobacteriota</taxon>
        <taxon>Desulfobacteria</taxon>
        <taxon>Desulfobacterales</taxon>
        <taxon>Desulfococcaceae</taxon>
        <taxon>Desulfonema</taxon>
    </lineage>
</organism>
<dbReference type="AlphaFoldDB" id="A0A975GJZ2"/>
<evidence type="ECO:0000313" key="1">
    <source>
        <dbReference type="EMBL" id="QTA84161.1"/>
    </source>
</evidence>
<accession>A0A975GJZ2</accession>
<dbReference type="KEGG" id="dmm:dnm_001540"/>
<protein>
    <submittedName>
        <fullName evidence="1">Uncharacterized protein</fullName>
    </submittedName>
</protein>
<dbReference type="Proteomes" id="UP000663722">
    <property type="component" value="Chromosome"/>
</dbReference>
<sequence>MLTKPRRGGIFVAAGLLPDGVCNPVRNVCRRRSENIPDGVANPVRQNIHTSSGPKIFSGVQKQSEAVFCIFFYSQQQRTQNLFRSAKIKRSGFLHLFLFTPAADPKSFPECKNRAKRFFASFFIHSSSGPKIFSGVQKLSEAVFCIFFYSHQQLTQNLFRSAKIERSGFLHLFY</sequence>
<gene>
    <name evidence="1" type="ORF">dnm_001540</name>
</gene>
<dbReference type="EMBL" id="CP061800">
    <property type="protein sequence ID" value="QTA84161.1"/>
    <property type="molecule type" value="Genomic_DNA"/>
</dbReference>
<keyword evidence="2" id="KW-1185">Reference proteome</keyword>
<reference evidence="1" key="1">
    <citation type="journal article" date="2021" name="Microb. Physiol.">
        <title>Proteogenomic Insights into the Physiology of Marine, Sulfate-Reducing, Filamentous Desulfonema limicola and Desulfonema magnum.</title>
        <authorList>
            <person name="Schnaars V."/>
            <person name="Wohlbrand L."/>
            <person name="Scheve S."/>
            <person name="Hinrichs C."/>
            <person name="Reinhardt R."/>
            <person name="Rabus R."/>
        </authorList>
    </citation>
    <scope>NUCLEOTIDE SEQUENCE</scope>
    <source>
        <strain evidence="1">4be13</strain>
    </source>
</reference>
<evidence type="ECO:0000313" key="2">
    <source>
        <dbReference type="Proteomes" id="UP000663722"/>
    </source>
</evidence>
<name>A0A975GJZ2_9BACT</name>
<proteinExistence type="predicted"/>